<keyword evidence="1" id="KW-1133">Transmembrane helix</keyword>
<name>A0A8D9ERZ5_9HEMI</name>
<evidence type="ECO:0000313" key="2">
    <source>
        <dbReference type="EMBL" id="CAG6762824.1"/>
    </source>
</evidence>
<dbReference type="AlphaFoldDB" id="A0A8D9ERZ5"/>
<sequence>MCHSSANKSHCNVYYILLFTVLSGYQMMRKQSIVIIVKSVWQRFCYGLKFCSVYTFTGLSRLGTRHSSELSIHIVTTLPLRFPFDFYFLVRFLQSLPSPVTSLK</sequence>
<reference evidence="2" key="1">
    <citation type="submission" date="2021-05" db="EMBL/GenBank/DDBJ databases">
        <authorList>
            <person name="Alioto T."/>
            <person name="Alioto T."/>
            <person name="Gomez Garrido J."/>
        </authorList>
    </citation>
    <scope>NUCLEOTIDE SEQUENCE</scope>
</reference>
<keyword evidence="1" id="KW-0472">Membrane</keyword>
<organism evidence="2">
    <name type="scientific">Cacopsylla melanoneura</name>
    <dbReference type="NCBI Taxonomy" id="428564"/>
    <lineage>
        <taxon>Eukaryota</taxon>
        <taxon>Metazoa</taxon>
        <taxon>Ecdysozoa</taxon>
        <taxon>Arthropoda</taxon>
        <taxon>Hexapoda</taxon>
        <taxon>Insecta</taxon>
        <taxon>Pterygota</taxon>
        <taxon>Neoptera</taxon>
        <taxon>Paraneoptera</taxon>
        <taxon>Hemiptera</taxon>
        <taxon>Sternorrhyncha</taxon>
        <taxon>Psylloidea</taxon>
        <taxon>Psyllidae</taxon>
        <taxon>Psyllinae</taxon>
        <taxon>Cacopsylla</taxon>
    </lineage>
</organism>
<protein>
    <submittedName>
        <fullName evidence="2">Uncharacterized protein</fullName>
    </submittedName>
</protein>
<accession>A0A8D9ERZ5</accession>
<proteinExistence type="predicted"/>
<evidence type="ECO:0000256" key="1">
    <source>
        <dbReference type="SAM" id="Phobius"/>
    </source>
</evidence>
<keyword evidence="1" id="KW-0812">Transmembrane</keyword>
<feature type="transmembrane region" description="Helical" evidence="1">
    <location>
        <begin position="12"/>
        <end position="28"/>
    </location>
</feature>
<dbReference type="EMBL" id="HBUF01561972">
    <property type="protein sequence ID" value="CAG6762824.1"/>
    <property type="molecule type" value="Transcribed_RNA"/>
</dbReference>